<proteinExistence type="predicted"/>
<evidence type="ECO:0000313" key="1">
    <source>
        <dbReference type="EMBL" id="MBP1858630.1"/>
    </source>
</evidence>
<evidence type="ECO:0000313" key="2">
    <source>
        <dbReference type="Proteomes" id="UP000823786"/>
    </source>
</evidence>
<comment type="caution">
    <text evidence="1">The sequence shown here is derived from an EMBL/GenBank/DDBJ whole genome shotgun (WGS) entry which is preliminary data.</text>
</comment>
<keyword evidence="2" id="KW-1185">Reference proteome</keyword>
<sequence length="35" mass="3916">MTLNLMRSSHAVHGMRDFSIHSARFSSLTGSEVRP</sequence>
<accession>A0ABS4EL29</accession>
<reference evidence="1 2" key="1">
    <citation type="submission" date="2021-03" db="EMBL/GenBank/DDBJ databases">
        <title>Genomic Encyclopedia of Type Strains, Phase IV (KMG-IV): sequencing the most valuable type-strain genomes for metagenomic binning, comparative biology and taxonomic classification.</title>
        <authorList>
            <person name="Goeker M."/>
        </authorList>
    </citation>
    <scope>NUCLEOTIDE SEQUENCE [LARGE SCALE GENOMIC DNA]</scope>
    <source>
        <strain evidence="1 2">DSM 26427</strain>
    </source>
</reference>
<gene>
    <name evidence="1" type="ORF">J2Z75_002138</name>
</gene>
<dbReference type="EMBL" id="JAGGJV010000003">
    <property type="protein sequence ID" value="MBP1858630.1"/>
    <property type="molecule type" value="Genomic_DNA"/>
</dbReference>
<protein>
    <submittedName>
        <fullName evidence="1">Uncharacterized protein</fullName>
    </submittedName>
</protein>
<organism evidence="1 2">
    <name type="scientific">Rhizobium herbae</name>
    <dbReference type="NCBI Taxonomy" id="508661"/>
    <lineage>
        <taxon>Bacteria</taxon>
        <taxon>Pseudomonadati</taxon>
        <taxon>Pseudomonadota</taxon>
        <taxon>Alphaproteobacteria</taxon>
        <taxon>Hyphomicrobiales</taxon>
        <taxon>Rhizobiaceae</taxon>
        <taxon>Rhizobium/Agrobacterium group</taxon>
        <taxon>Rhizobium</taxon>
    </lineage>
</organism>
<dbReference type="Proteomes" id="UP000823786">
    <property type="component" value="Unassembled WGS sequence"/>
</dbReference>
<name>A0ABS4EL29_9HYPH</name>